<dbReference type="Proteomes" id="UP000278143">
    <property type="component" value="Unassembled WGS sequence"/>
</dbReference>
<dbReference type="PROSITE" id="PS50838">
    <property type="entry name" value="MAGE"/>
    <property type="match status" value="1"/>
</dbReference>
<dbReference type="PANTHER" id="PTHR11736:SF14">
    <property type="entry name" value="NSE3 HOMOLOG, SMC5-SMC6 COMPLEX COMPONENT"/>
    <property type="match status" value="1"/>
</dbReference>
<sequence length="222" mass="25138">MDRKVKDFVRLALCAERRRVPLKRSDISEKVLMEHSRAFQLVYERAQMELREVFGMELIELPLRERAHKIGVSAARRATTHKEKTSSNTFILRSTLPAELRRASLIDWGGDTAFYGFVLTVLSLIYVHERRLTEDGHAHPQLQSLDETLHRMVKMGYLDKLVGPDAQADDAAAAEYRWGPRAKVEVGEAELTEFIEHIFGEHAPVGLAESIKRASGADTATE</sequence>
<protein>
    <submittedName>
        <fullName evidence="2">MAGE homology domain-containing protein</fullName>
    </submittedName>
</protein>
<dbReference type="InterPro" id="IPR002190">
    <property type="entry name" value="MHD_dom"/>
</dbReference>
<organism evidence="2 3">
    <name type="scientific">Syncephalis pseudoplumigaleata</name>
    <dbReference type="NCBI Taxonomy" id="1712513"/>
    <lineage>
        <taxon>Eukaryota</taxon>
        <taxon>Fungi</taxon>
        <taxon>Fungi incertae sedis</taxon>
        <taxon>Zoopagomycota</taxon>
        <taxon>Zoopagomycotina</taxon>
        <taxon>Zoopagomycetes</taxon>
        <taxon>Zoopagales</taxon>
        <taxon>Piptocephalidaceae</taxon>
        <taxon>Syncephalis</taxon>
    </lineage>
</organism>
<dbReference type="InterPro" id="IPR041899">
    <property type="entry name" value="MAGE_WH2"/>
</dbReference>
<dbReference type="GO" id="GO:0006281">
    <property type="term" value="P:DNA repair"/>
    <property type="evidence" value="ECO:0007669"/>
    <property type="project" value="TreeGrafter"/>
</dbReference>
<dbReference type="InterPro" id="IPR041898">
    <property type="entry name" value="MAGE_WH1"/>
</dbReference>
<proteinExistence type="predicted"/>
<dbReference type="Pfam" id="PF01454">
    <property type="entry name" value="MAGE"/>
    <property type="match status" value="1"/>
</dbReference>
<dbReference type="AlphaFoldDB" id="A0A4V1J225"/>
<dbReference type="OrthoDB" id="205198at2759"/>
<dbReference type="PANTHER" id="PTHR11736">
    <property type="entry name" value="MELANOMA-ASSOCIATED ANTIGEN MAGE ANTIGEN"/>
    <property type="match status" value="1"/>
</dbReference>
<name>A0A4V1J225_9FUNG</name>
<dbReference type="Gene3D" id="1.10.10.1210">
    <property type="entry name" value="MAGE homology domain, winged helix WH2 motif"/>
    <property type="match status" value="1"/>
</dbReference>
<dbReference type="EMBL" id="KZ989274">
    <property type="protein sequence ID" value="RKP27079.1"/>
    <property type="molecule type" value="Genomic_DNA"/>
</dbReference>
<evidence type="ECO:0000313" key="2">
    <source>
        <dbReference type="EMBL" id="RKP27079.1"/>
    </source>
</evidence>
<gene>
    <name evidence="2" type="ORF">SYNPS1DRAFT_27256</name>
</gene>
<keyword evidence="3" id="KW-1185">Reference proteome</keyword>
<accession>A0A4V1J225</accession>
<evidence type="ECO:0000259" key="1">
    <source>
        <dbReference type="PROSITE" id="PS50838"/>
    </source>
</evidence>
<reference evidence="3" key="1">
    <citation type="journal article" date="2018" name="Nat. Microbiol.">
        <title>Leveraging single-cell genomics to expand the fungal tree of life.</title>
        <authorList>
            <person name="Ahrendt S.R."/>
            <person name="Quandt C.A."/>
            <person name="Ciobanu D."/>
            <person name="Clum A."/>
            <person name="Salamov A."/>
            <person name="Andreopoulos B."/>
            <person name="Cheng J.F."/>
            <person name="Woyke T."/>
            <person name="Pelin A."/>
            <person name="Henrissat B."/>
            <person name="Reynolds N.K."/>
            <person name="Benny G.L."/>
            <person name="Smith M.E."/>
            <person name="James T.Y."/>
            <person name="Grigoriev I.V."/>
        </authorList>
    </citation>
    <scope>NUCLEOTIDE SEQUENCE [LARGE SCALE GENOMIC DNA]</scope>
    <source>
        <strain evidence="3">Benny S71-1</strain>
    </source>
</reference>
<dbReference type="SMART" id="SM01373">
    <property type="entry name" value="MAGE"/>
    <property type="match status" value="1"/>
</dbReference>
<dbReference type="InterPro" id="IPR037445">
    <property type="entry name" value="MAGE"/>
</dbReference>
<evidence type="ECO:0000313" key="3">
    <source>
        <dbReference type="Proteomes" id="UP000278143"/>
    </source>
</evidence>
<dbReference type="Gene3D" id="1.10.10.1200">
    <property type="entry name" value="MAGE homology domain, winged helix WH1 motif"/>
    <property type="match status" value="1"/>
</dbReference>
<dbReference type="GO" id="GO:0005634">
    <property type="term" value="C:nucleus"/>
    <property type="evidence" value="ECO:0007669"/>
    <property type="project" value="TreeGrafter"/>
</dbReference>
<feature type="domain" description="MAGE" evidence="1">
    <location>
        <begin position="1"/>
        <end position="201"/>
    </location>
</feature>